<proteinExistence type="predicted"/>
<name>A0A942WXJ5_VEIPA</name>
<dbReference type="InterPro" id="IPR054495">
    <property type="entry name" value="DUF488-N3a"/>
</dbReference>
<sequence>MKGKLYLSYFAKLKQGKGKKISMAQFNPKWLKEGDIDLHLKELAPSRDLLLDYKYRKLSWDKYTERYLKQLNNFNRYKNGQLQTRSDLDRLLEYLDNGEDVTLYCFERNGEQCHRYILGDIIKRFGYEVGEI</sequence>
<accession>A0A942WXJ5</accession>
<dbReference type="Proteomes" id="UP000778864">
    <property type="component" value="Unassembled WGS sequence"/>
</dbReference>
<dbReference type="RefSeq" id="WP_278468493.1">
    <property type="nucleotide sequence ID" value="NZ_JAGZMU010000008.1"/>
</dbReference>
<comment type="caution">
    <text evidence="2">The sequence shown here is derived from an EMBL/GenBank/DDBJ whole genome shotgun (WGS) entry which is preliminary data.</text>
</comment>
<dbReference type="Pfam" id="PF22751">
    <property type="entry name" value="DUF488-N3a"/>
    <property type="match status" value="1"/>
</dbReference>
<dbReference type="AlphaFoldDB" id="A0A942WXJ5"/>
<evidence type="ECO:0000313" key="3">
    <source>
        <dbReference type="Proteomes" id="UP000778864"/>
    </source>
</evidence>
<gene>
    <name evidence="2" type="ORF">KHZ90_09730</name>
</gene>
<evidence type="ECO:0000259" key="1">
    <source>
        <dbReference type="Pfam" id="PF22751"/>
    </source>
</evidence>
<dbReference type="EMBL" id="JAGZMU010000008">
    <property type="protein sequence ID" value="MBS4894035.1"/>
    <property type="molecule type" value="Genomic_DNA"/>
</dbReference>
<reference evidence="2" key="1">
    <citation type="submission" date="2021-02" db="EMBL/GenBank/DDBJ databases">
        <title>Infant gut strain persistence is associated with maternal origin, phylogeny, and functional potential including surface adhesion and iron acquisition.</title>
        <authorList>
            <person name="Lou Y.C."/>
        </authorList>
    </citation>
    <scope>NUCLEOTIDE SEQUENCE</scope>
    <source>
        <strain evidence="2">L3_108_031G1_dasL3_108_031G1_concoct_20</strain>
    </source>
</reference>
<feature type="domain" description="DUF488" evidence="1">
    <location>
        <begin position="14"/>
        <end position="123"/>
    </location>
</feature>
<evidence type="ECO:0000313" key="2">
    <source>
        <dbReference type="EMBL" id="MBS4894035.1"/>
    </source>
</evidence>
<organism evidence="2 3">
    <name type="scientific">Veillonella parvula</name>
    <name type="common">Staphylococcus parvulus</name>
    <dbReference type="NCBI Taxonomy" id="29466"/>
    <lineage>
        <taxon>Bacteria</taxon>
        <taxon>Bacillati</taxon>
        <taxon>Bacillota</taxon>
        <taxon>Negativicutes</taxon>
        <taxon>Veillonellales</taxon>
        <taxon>Veillonellaceae</taxon>
        <taxon>Veillonella</taxon>
    </lineage>
</organism>
<protein>
    <submittedName>
        <fullName evidence="2">DUF488 domain-containing protein</fullName>
    </submittedName>
</protein>